<dbReference type="InterPro" id="IPR016161">
    <property type="entry name" value="Ald_DH/histidinol_DH"/>
</dbReference>
<comment type="similarity">
    <text evidence="1">Belongs to the aldehyde dehydrogenase family.</text>
</comment>
<feature type="domain" description="Aldehyde dehydrogenase" evidence="3">
    <location>
        <begin position="30"/>
        <end position="136"/>
    </location>
</feature>
<dbReference type="Gene3D" id="3.40.605.10">
    <property type="entry name" value="Aldehyde Dehydrogenase, Chain A, domain 1"/>
    <property type="match status" value="1"/>
</dbReference>
<dbReference type="GO" id="GO:0004029">
    <property type="term" value="F:aldehyde dehydrogenase (NAD+) activity"/>
    <property type="evidence" value="ECO:0007669"/>
    <property type="project" value="TreeGrafter"/>
</dbReference>
<dbReference type="PANTHER" id="PTHR43570">
    <property type="entry name" value="ALDEHYDE DEHYDROGENASE"/>
    <property type="match status" value="1"/>
</dbReference>
<dbReference type="Pfam" id="PF00171">
    <property type="entry name" value="Aldedh"/>
    <property type="match status" value="2"/>
</dbReference>
<dbReference type="InterPro" id="IPR012394">
    <property type="entry name" value="Aldehyde_DH_NAD(P)"/>
</dbReference>
<protein>
    <recommendedName>
        <fullName evidence="3">Aldehyde dehydrogenase domain-containing protein</fullName>
    </recommendedName>
</protein>
<evidence type="ECO:0000259" key="3">
    <source>
        <dbReference type="Pfam" id="PF00171"/>
    </source>
</evidence>
<evidence type="ECO:0000313" key="4">
    <source>
        <dbReference type="EMBL" id="CAD6270363.1"/>
    </source>
</evidence>
<evidence type="ECO:0000256" key="1">
    <source>
        <dbReference type="ARBA" id="ARBA00009986"/>
    </source>
</evidence>
<keyword evidence="5" id="KW-1185">Reference proteome</keyword>
<dbReference type="InterPro" id="IPR016162">
    <property type="entry name" value="Ald_DH_N"/>
</dbReference>
<dbReference type="InterPro" id="IPR015590">
    <property type="entry name" value="Aldehyde_DH_dom"/>
</dbReference>
<dbReference type="InterPro" id="IPR016163">
    <property type="entry name" value="Ald_DH_C"/>
</dbReference>
<dbReference type="SUPFAM" id="SSF53720">
    <property type="entry name" value="ALDH-like"/>
    <property type="match status" value="1"/>
</dbReference>
<evidence type="ECO:0000256" key="2">
    <source>
        <dbReference type="ARBA" id="ARBA00023002"/>
    </source>
</evidence>
<organism evidence="4 5">
    <name type="scientific">Miscanthus lutarioriparius</name>
    <dbReference type="NCBI Taxonomy" id="422564"/>
    <lineage>
        <taxon>Eukaryota</taxon>
        <taxon>Viridiplantae</taxon>
        <taxon>Streptophyta</taxon>
        <taxon>Embryophyta</taxon>
        <taxon>Tracheophyta</taxon>
        <taxon>Spermatophyta</taxon>
        <taxon>Magnoliopsida</taxon>
        <taxon>Liliopsida</taxon>
        <taxon>Poales</taxon>
        <taxon>Poaceae</taxon>
        <taxon>PACMAD clade</taxon>
        <taxon>Panicoideae</taxon>
        <taxon>Andropogonodae</taxon>
        <taxon>Andropogoneae</taxon>
        <taxon>Saccharinae</taxon>
        <taxon>Miscanthus</taxon>
    </lineage>
</organism>
<comment type="caution">
    <text evidence="4">The sequence shown here is derived from an EMBL/GenBank/DDBJ whole genome shotgun (WGS) entry which is preliminary data.</text>
</comment>
<dbReference type="AlphaFoldDB" id="A0A811RK25"/>
<dbReference type="GO" id="GO:0005737">
    <property type="term" value="C:cytoplasm"/>
    <property type="evidence" value="ECO:0007669"/>
    <property type="project" value="TreeGrafter"/>
</dbReference>
<gene>
    <name evidence="4" type="ORF">NCGR_LOCUS53655</name>
</gene>
<dbReference type="Proteomes" id="UP000604825">
    <property type="component" value="Unassembled WGS sequence"/>
</dbReference>
<evidence type="ECO:0000313" key="5">
    <source>
        <dbReference type="Proteomes" id="UP000604825"/>
    </source>
</evidence>
<dbReference type="Gene3D" id="3.40.309.10">
    <property type="entry name" value="Aldehyde Dehydrogenase, Chain A, domain 2"/>
    <property type="match status" value="2"/>
</dbReference>
<feature type="domain" description="Aldehyde dehydrogenase" evidence="3">
    <location>
        <begin position="137"/>
        <end position="282"/>
    </location>
</feature>
<proteinExistence type="inferred from homology"/>
<dbReference type="PANTHER" id="PTHR43570:SF5">
    <property type="entry name" value="OS12G0178000 PROTEIN"/>
    <property type="match status" value="1"/>
</dbReference>
<dbReference type="EMBL" id="CAJGYO010000015">
    <property type="protein sequence ID" value="CAD6270363.1"/>
    <property type="molecule type" value="Genomic_DNA"/>
</dbReference>
<dbReference type="OrthoDB" id="440325at2759"/>
<accession>A0A811RK25</accession>
<keyword evidence="2" id="KW-0560">Oxidoreductase</keyword>
<sequence>MEPECDANASSAPAFGMTIVAQYTERVLAIDPVIGAIAAGNAVVLKPSEVAPATSSLLADLLPRYVDPACVRVVQGGIPETTALLELKWDKIFYTGNSKVGRIVMSYAAKHLTPVVLELGGKCPVVVDSNVNLHLESLKKVLGKFYGEDPLRSPDLSRIVNSNHFNRLRALMDDETVAGKIAFGGQSDEQQLRVDWILQQAPERIAPTLLLDVPLDSAIMKEEIFGPLLPIITVDKISESFAVINSMTKPLAAYLFTNDSRLKQQFERNISAGGIIFNDTGSNNTLAKLSILRGNPLAVVQAAVGCTGGRA</sequence>
<reference evidence="4" key="1">
    <citation type="submission" date="2020-10" db="EMBL/GenBank/DDBJ databases">
        <authorList>
            <person name="Han B."/>
            <person name="Lu T."/>
            <person name="Zhao Q."/>
            <person name="Huang X."/>
            <person name="Zhao Y."/>
        </authorList>
    </citation>
    <scope>NUCLEOTIDE SEQUENCE</scope>
</reference>
<name>A0A811RK25_9POAL</name>
<dbReference type="GO" id="GO:0006081">
    <property type="term" value="P:aldehyde metabolic process"/>
    <property type="evidence" value="ECO:0007669"/>
    <property type="project" value="InterPro"/>
</dbReference>